<dbReference type="InterPro" id="IPR009241">
    <property type="entry name" value="HigB-like"/>
</dbReference>
<dbReference type="KEGG" id="dhd:Dhaf_1441"/>
<gene>
    <name evidence="1" type="ordered locus">Dhaf_1441</name>
</gene>
<name>B8FNX0_DESHD</name>
<dbReference type="AlphaFoldDB" id="B8FNX0"/>
<dbReference type="HOGENOM" id="CLU_122734_3_0_9"/>
<sequence length="119" mass="14392">MFKVIIYEDKNGKSSIADYIAELDEKANTSKDSRVRLKKIYQYFELLKIYGTRAGLPSSKYIEEDIWELRPTNDRFFYVYWKNDTFVILHHYIKKTQKAPRQEIELAKRNLKDFLERSK</sequence>
<evidence type="ECO:0008006" key="3">
    <source>
        <dbReference type="Google" id="ProtNLM"/>
    </source>
</evidence>
<dbReference type="Pfam" id="PF05973">
    <property type="entry name" value="Gp49"/>
    <property type="match status" value="1"/>
</dbReference>
<organism evidence="1 2">
    <name type="scientific">Desulfitobacterium hafniense (strain DSM 10664 / DCB-2)</name>
    <dbReference type="NCBI Taxonomy" id="272564"/>
    <lineage>
        <taxon>Bacteria</taxon>
        <taxon>Bacillati</taxon>
        <taxon>Bacillota</taxon>
        <taxon>Clostridia</taxon>
        <taxon>Eubacteriales</taxon>
        <taxon>Desulfitobacteriaceae</taxon>
        <taxon>Desulfitobacterium</taxon>
    </lineage>
</organism>
<reference evidence="1 2" key="1">
    <citation type="journal article" date="2012" name="BMC Microbiol.">
        <title>Genome sequence of Desulfitobacterium hafniense DCB-2, a Gram-positive anaerobe capable of dehalogenation and metal reduction.</title>
        <authorList>
            <person name="Kim S.H."/>
            <person name="Harzman C."/>
            <person name="Davis J.K."/>
            <person name="Hutcheson R."/>
            <person name="Broderick J.B."/>
            <person name="Marsh T.L."/>
            <person name="Tiedje J.M."/>
        </authorList>
    </citation>
    <scope>NUCLEOTIDE SEQUENCE [LARGE SCALE GENOMIC DNA]</scope>
    <source>
        <strain evidence="2">DSM 10664 / DCB-2</strain>
    </source>
</reference>
<dbReference type="RefSeq" id="WP_015943428.1">
    <property type="nucleotide sequence ID" value="NC_011830.1"/>
</dbReference>
<evidence type="ECO:0000313" key="2">
    <source>
        <dbReference type="Proteomes" id="UP000007726"/>
    </source>
</evidence>
<dbReference type="Proteomes" id="UP000007726">
    <property type="component" value="Chromosome"/>
</dbReference>
<proteinExistence type="predicted"/>
<dbReference type="EMBL" id="CP001336">
    <property type="protein sequence ID" value="ACL19495.1"/>
    <property type="molecule type" value="Genomic_DNA"/>
</dbReference>
<evidence type="ECO:0000313" key="1">
    <source>
        <dbReference type="EMBL" id="ACL19495.1"/>
    </source>
</evidence>
<accession>B8FNX0</accession>
<protein>
    <recommendedName>
        <fullName evidence="3">Addiction module toxin RelE</fullName>
    </recommendedName>
</protein>